<evidence type="ECO:0000313" key="2">
    <source>
        <dbReference type="Proteomes" id="UP000539985"/>
    </source>
</evidence>
<evidence type="ECO:0000313" key="1">
    <source>
        <dbReference type="EMBL" id="NWB99573.1"/>
    </source>
</evidence>
<reference evidence="1 2" key="1">
    <citation type="submission" date="2020-04" db="EMBL/GenBank/DDBJ databases">
        <title>Molecular characterization of pseudomonads from Agaricus bisporus reveal novel blotch 2 pathogens in Western Europe.</title>
        <authorList>
            <person name="Taparia T."/>
            <person name="Krijger M."/>
            <person name="Haynes E."/>
            <person name="Elpinstone J.G."/>
            <person name="Noble R."/>
            <person name="Van Der Wolf J."/>
        </authorList>
    </citation>
    <scope>NUCLEOTIDE SEQUENCE [LARGE SCALE GENOMIC DNA]</scope>
    <source>
        <strain evidence="1 2">H7001</strain>
    </source>
</reference>
<dbReference type="AlphaFoldDB" id="A0A7Y8C4V2"/>
<name>A0A7Y8C4V2_9PSED</name>
<dbReference type="EMBL" id="JACAQB010000024">
    <property type="protein sequence ID" value="NWB99573.1"/>
    <property type="molecule type" value="Genomic_DNA"/>
</dbReference>
<proteinExistence type="predicted"/>
<dbReference type="RefSeq" id="WP_177105157.1">
    <property type="nucleotide sequence ID" value="NZ_JACAOS010000012.1"/>
</dbReference>
<dbReference type="Proteomes" id="UP000539985">
    <property type="component" value="Unassembled WGS sequence"/>
</dbReference>
<gene>
    <name evidence="1" type="ORF">HX882_27170</name>
</gene>
<comment type="caution">
    <text evidence="1">The sequence shown here is derived from an EMBL/GenBank/DDBJ whole genome shotgun (WGS) entry which is preliminary data.</text>
</comment>
<sequence length="94" mass="10793">MQSFSEYFDRVAGGAEVLFDYGPVPVLPEDEYWRTRAGYLDDLMFHALLRPLIDVPRPLLQEGQGDTWTRRSLRLTTLGEQMLAGQAHWLDQAP</sequence>
<organism evidence="1 2">
    <name type="scientific">Pseudomonas gingeri</name>
    <dbReference type="NCBI Taxonomy" id="117681"/>
    <lineage>
        <taxon>Bacteria</taxon>
        <taxon>Pseudomonadati</taxon>
        <taxon>Pseudomonadota</taxon>
        <taxon>Gammaproteobacteria</taxon>
        <taxon>Pseudomonadales</taxon>
        <taxon>Pseudomonadaceae</taxon>
        <taxon>Pseudomonas</taxon>
    </lineage>
</organism>
<protein>
    <submittedName>
        <fullName evidence="1">Uncharacterized protein</fullName>
    </submittedName>
</protein>
<accession>A0A7Y8C4V2</accession>